<proteinExistence type="predicted"/>
<gene>
    <name evidence="1" type="ORF">CLUP02_12274</name>
</gene>
<evidence type="ECO:0000313" key="1">
    <source>
        <dbReference type="EMBL" id="UQC86772.1"/>
    </source>
</evidence>
<evidence type="ECO:0000313" key="2">
    <source>
        <dbReference type="Proteomes" id="UP000830671"/>
    </source>
</evidence>
<sequence>MAPSLLEGHAPTSTSKFFFPPFAGTGPRGPCAVPLKALTESRSQRLNSSRIIPSIHRKLVPPYRDNDDKCYTAFSIEISPTNNPASLTDYSPNHHFPPNLKRLPQGTTDYLTTSYYNTFPIASRQYQLGIHPSSHYAEWTSIQQHTLGNRNYH</sequence>
<name>A0A9Q8T093_9PEZI</name>
<accession>A0A9Q8T093</accession>
<organism evidence="1 2">
    <name type="scientific">Colletotrichum lupini</name>
    <dbReference type="NCBI Taxonomy" id="145971"/>
    <lineage>
        <taxon>Eukaryota</taxon>
        <taxon>Fungi</taxon>
        <taxon>Dikarya</taxon>
        <taxon>Ascomycota</taxon>
        <taxon>Pezizomycotina</taxon>
        <taxon>Sordariomycetes</taxon>
        <taxon>Hypocreomycetidae</taxon>
        <taxon>Glomerellales</taxon>
        <taxon>Glomerellaceae</taxon>
        <taxon>Colletotrichum</taxon>
        <taxon>Colletotrichum acutatum species complex</taxon>
    </lineage>
</organism>
<dbReference type="AlphaFoldDB" id="A0A9Q8T093"/>
<protein>
    <submittedName>
        <fullName evidence="1">Uncharacterized protein</fullName>
    </submittedName>
</protein>
<dbReference type="GeneID" id="73346248"/>
<dbReference type="EMBL" id="CP019478">
    <property type="protein sequence ID" value="UQC86772.1"/>
    <property type="molecule type" value="Genomic_DNA"/>
</dbReference>
<dbReference type="Proteomes" id="UP000830671">
    <property type="component" value="Chromosome 6"/>
</dbReference>
<dbReference type="RefSeq" id="XP_049148383.1">
    <property type="nucleotide sequence ID" value="XM_049291238.1"/>
</dbReference>
<reference evidence="1" key="1">
    <citation type="journal article" date="2021" name="Mol. Plant Microbe Interact.">
        <title>Complete Genome Sequence of the Plant-Pathogenic Fungus Colletotrichum lupini.</title>
        <authorList>
            <person name="Baroncelli R."/>
            <person name="Pensec F."/>
            <person name="Da Lio D."/>
            <person name="Boufleur T."/>
            <person name="Vicente I."/>
            <person name="Sarrocco S."/>
            <person name="Picot A."/>
            <person name="Baraldi E."/>
            <person name="Sukno S."/>
            <person name="Thon M."/>
            <person name="Le Floch G."/>
        </authorList>
    </citation>
    <scope>NUCLEOTIDE SEQUENCE</scope>
    <source>
        <strain evidence="1">IMI 504893</strain>
    </source>
</reference>
<keyword evidence="2" id="KW-1185">Reference proteome</keyword>
<dbReference type="KEGG" id="clup:CLUP02_12274"/>